<dbReference type="InterPro" id="IPR036691">
    <property type="entry name" value="Endo/exonu/phosph_ase_sf"/>
</dbReference>
<comment type="caution">
    <text evidence="1">The sequence shown here is derived from an EMBL/GenBank/DDBJ whole genome shotgun (WGS) entry which is preliminary data.</text>
</comment>
<proteinExistence type="predicted"/>
<gene>
    <name evidence="1" type="ORF">HF521_001018</name>
</gene>
<feature type="non-terminal residue" evidence="1">
    <location>
        <position position="1"/>
    </location>
</feature>
<dbReference type="Gene3D" id="3.60.10.10">
    <property type="entry name" value="Endonuclease/exonuclease/phosphatase"/>
    <property type="match status" value="1"/>
</dbReference>
<protein>
    <submittedName>
        <fullName evidence="1">Uncharacterized protein</fullName>
    </submittedName>
</protein>
<name>A0A8T0C106_SILME</name>
<dbReference type="PANTHER" id="PTHR47510">
    <property type="entry name" value="REVERSE TRANSCRIPTASE DOMAIN-CONTAINING PROTEIN"/>
    <property type="match status" value="1"/>
</dbReference>
<dbReference type="Proteomes" id="UP000606274">
    <property type="component" value="Unassembled WGS sequence"/>
</dbReference>
<organism evidence="1 2">
    <name type="scientific">Silurus meridionalis</name>
    <name type="common">Southern catfish</name>
    <name type="synonym">Silurus soldatovi meridionalis</name>
    <dbReference type="NCBI Taxonomy" id="175797"/>
    <lineage>
        <taxon>Eukaryota</taxon>
        <taxon>Metazoa</taxon>
        <taxon>Chordata</taxon>
        <taxon>Craniata</taxon>
        <taxon>Vertebrata</taxon>
        <taxon>Euteleostomi</taxon>
        <taxon>Actinopterygii</taxon>
        <taxon>Neopterygii</taxon>
        <taxon>Teleostei</taxon>
        <taxon>Ostariophysi</taxon>
        <taxon>Siluriformes</taxon>
        <taxon>Siluridae</taxon>
        <taxon>Silurus</taxon>
    </lineage>
</organism>
<dbReference type="PANTHER" id="PTHR47510:SF3">
    <property type="entry name" value="ENDO_EXONUCLEASE_PHOSPHATASE DOMAIN-CONTAINING PROTEIN"/>
    <property type="match status" value="1"/>
</dbReference>
<evidence type="ECO:0000313" key="1">
    <source>
        <dbReference type="EMBL" id="KAF7712007.1"/>
    </source>
</evidence>
<dbReference type="AlphaFoldDB" id="A0A8T0C106"/>
<reference evidence="1" key="1">
    <citation type="submission" date="2020-08" db="EMBL/GenBank/DDBJ databases">
        <title>Chromosome-level assembly of Southern catfish (Silurus meridionalis) provides insights into visual adaptation to the nocturnal and benthic lifestyles.</title>
        <authorList>
            <person name="Zhang Y."/>
            <person name="Wang D."/>
            <person name="Peng Z."/>
        </authorList>
    </citation>
    <scope>NUCLEOTIDE SEQUENCE</scope>
    <source>
        <strain evidence="1">SWU-2019-XX</strain>
        <tissue evidence="1">Muscle</tissue>
    </source>
</reference>
<dbReference type="EMBL" id="JABFDY010000001">
    <property type="protein sequence ID" value="KAF7712007.1"/>
    <property type="molecule type" value="Genomic_DNA"/>
</dbReference>
<accession>A0A8T0C106</accession>
<sequence length="108" mass="11917">AIELGGRSVFRADRTAEDSGKRRGGGLCIYVNNSWCMDSTVTESHCSVHLEYLMIKCRPFYLLREFSAIVVTAVYIPPDANAKLAMEELHAAISKQQYAHPEGAIVVA</sequence>
<keyword evidence="2" id="KW-1185">Reference proteome</keyword>
<evidence type="ECO:0000313" key="2">
    <source>
        <dbReference type="Proteomes" id="UP000606274"/>
    </source>
</evidence>